<dbReference type="GO" id="GO:0003700">
    <property type="term" value="F:DNA-binding transcription factor activity"/>
    <property type="evidence" value="ECO:0007669"/>
    <property type="project" value="InterPro"/>
</dbReference>
<keyword evidence="1" id="KW-0805">Transcription regulation</keyword>
<reference evidence="6 7" key="1">
    <citation type="submission" date="2020-04" db="EMBL/GenBank/DDBJ databases">
        <title>Plant Genome Project.</title>
        <authorList>
            <person name="Zhang R.-G."/>
        </authorList>
    </citation>
    <scope>NUCLEOTIDE SEQUENCE [LARGE SCALE GENOMIC DNA]</scope>
    <source>
        <strain evidence="6">YNK0</strain>
        <tissue evidence="6">Leaf</tissue>
    </source>
</reference>
<dbReference type="PROSITE" id="PS51005">
    <property type="entry name" value="NAC"/>
    <property type="match status" value="1"/>
</dbReference>
<dbReference type="InterPro" id="IPR036093">
    <property type="entry name" value="NAC_dom_sf"/>
</dbReference>
<dbReference type="PANTHER" id="PTHR31079:SF9">
    <property type="entry name" value="SUPPRESSOR OF GAMMA RESPONSE 1"/>
    <property type="match status" value="1"/>
</dbReference>
<dbReference type="InterPro" id="IPR044799">
    <property type="entry name" value="SOG1-like"/>
</dbReference>
<dbReference type="GO" id="GO:0005634">
    <property type="term" value="C:nucleus"/>
    <property type="evidence" value="ECO:0007669"/>
    <property type="project" value="TreeGrafter"/>
</dbReference>
<dbReference type="PANTHER" id="PTHR31079">
    <property type="entry name" value="NAC DOMAIN-CONTAINING PROTEIN 73"/>
    <property type="match status" value="1"/>
</dbReference>
<evidence type="ECO:0000256" key="3">
    <source>
        <dbReference type="ARBA" id="ARBA00023163"/>
    </source>
</evidence>
<sequence>MVLYMSMVKGGKSEKTNWVMHQYHIGTGEDEKDGEFVVSKVFYQQQVKQCEKIEEELPLDIIDCKRKEMLISAVYCILSFYLPLKHPETSYEKEEVQPERDNLHDQDHIEAGNTDNQMVHDHDNHTGEDPKWWEGESQFPLDSQQLVEGFLLDSQQLVEGLSLCDEFLQSQSSNVDGDDERKVRSCLSDYARLGAEDLKKDLEECQSLGLLGPANIELDTTPDFRLSQLEFESQESFTAWGGSKVGD</sequence>
<gene>
    <name evidence="6" type="ORF">HHK36_029822</name>
</gene>
<keyword evidence="7" id="KW-1185">Reference proteome</keyword>
<evidence type="ECO:0000256" key="4">
    <source>
        <dbReference type="ARBA" id="ARBA00023242"/>
    </source>
</evidence>
<accession>A0A834YFY8</accession>
<protein>
    <recommendedName>
        <fullName evidence="5">NAC domain-containing protein</fullName>
    </recommendedName>
</protein>
<dbReference type="Gene3D" id="2.170.150.80">
    <property type="entry name" value="NAC domain"/>
    <property type="match status" value="1"/>
</dbReference>
<evidence type="ECO:0000313" key="7">
    <source>
        <dbReference type="Proteomes" id="UP000655225"/>
    </source>
</evidence>
<dbReference type="InterPro" id="IPR003441">
    <property type="entry name" value="NAC-dom"/>
</dbReference>
<dbReference type="GO" id="GO:0000976">
    <property type="term" value="F:transcription cis-regulatory region binding"/>
    <property type="evidence" value="ECO:0007669"/>
    <property type="project" value="TreeGrafter"/>
</dbReference>
<name>A0A834YFY8_TETSI</name>
<dbReference type="SUPFAM" id="SSF101941">
    <property type="entry name" value="NAC domain"/>
    <property type="match status" value="1"/>
</dbReference>
<dbReference type="Proteomes" id="UP000655225">
    <property type="component" value="Unassembled WGS sequence"/>
</dbReference>
<evidence type="ECO:0000256" key="1">
    <source>
        <dbReference type="ARBA" id="ARBA00023015"/>
    </source>
</evidence>
<evidence type="ECO:0000256" key="2">
    <source>
        <dbReference type="ARBA" id="ARBA00023125"/>
    </source>
</evidence>
<feature type="domain" description="NAC" evidence="5">
    <location>
        <begin position="1"/>
        <end position="44"/>
    </location>
</feature>
<evidence type="ECO:0000313" key="6">
    <source>
        <dbReference type="EMBL" id="KAF8378480.1"/>
    </source>
</evidence>
<keyword evidence="3" id="KW-0804">Transcription</keyword>
<comment type="caution">
    <text evidence="6">The sequence shown here is derived from an EMBL/GenBank/DDBJ whole genome shotgun (WGS) entry which is preliminary data.</text>
</comment>
<dbReference type="AlphaFoldDB" id="A0A834YFY8"/>
<proteinExistence type="predicted"/>
<evidence type="ECO:0000259" key="5">
    <source>
        <dbReference type="PROSITE" id="PS51005"/>
    </source>
</evidence>
<dbReference type="OMA" id="ESFTAWG"/>
<keyword evidence="4" id="KW-0539">Nucleus</keyword>
<keyword evidence="2" id="KW-0238">DNA-binding</keyword>
<dbReference type="OrthoDB" id="1731913at2759"/>
<organism evidence="6 7">
    <name type="scientific">Tetracentron sinense</name>
    <name type="common">Spur-leaf</name>
    <dbReference type="NCBI Taxonomy" id="13715"/>
    <lineage>
        <taxon>Eukaryota</taxon>
        <taxon>Viridiplantae</taxon>
        <taxon>Streptophyta</taxon>
        <taxon>Embryophyta</taxon>
        <taxon>Tracheophyta</taxon>
        <taxon>Spermatophyta</taxon>
        <taxon>Magnoliopsida</taxon>
        <taxon>Trochodendrales</taxon>
        <taxon>Trochodendraceae</taxon>
        <taxon>Tetracentron</taxon>
    </lineage>
</organism>
<dbReference type="EMBL" id="JABCRI010000023">
    <property type="protein sequence ID" value="KAF8378480.1"/>
    <property type="molecule type" value="Genomic_DNA"/>
</dbReference>